<reference evidence="1 2" key="1">
    <citation type="journal article" date="2022" name="Genome Biol. Evol.">
        <title>The Spruce Budworm Genome: Reconstructing the Evolutionary History of Antifreeze Proteins.</title>
        <authorList>
            <person name="Beliveau C."/>
            <person name="Gagne P."/>
            <person name="Picq S."/>
            <person name="Vernygora O."/>
            <person name="Keeling C.I."/>
            <person name="Pinkney K."/>
            <person name="Doucet D."/>
            <person name="Wen F."/>
            <person name="Johnston J.S."/>
            <person name="Maaroufi H."/>
            <person name="Boyle B."/>
            <person name="Laroche J."/>
            <person name="Dewar K."/>
            <person name="Juretic N."/>
            <person name="Blackburn G."/>
            <person name="Nisole A."/>
            <person name="Brunet B."/>
            <person name="Brandao M."/>
            <person name="Lumley L."/>
            <person name="Duan J."/>
            <person name="Quan G."/>
            <person name="Lucarotti C.J."/>
            <person name="Roe A.D."/>
            <person name="Sperling F.A.H."/>
            <person name="Levesque R.C."/>
            <person name="Cusson M."/>
        </authorList>
    </citation>
    <scope>NUCLEOTIDE SEQUENCE [LARGE SCALE GENOMIC DNA]</scope>
    <source>
        <strain evidence="1">Glfc:IPQL:Cfum</strain>
    </source>
</reference>
<gene>
    <name evidence="1" type="ORF">MSG28_004474</name>
</gene>
<keyword evidence="2" id="KW-1185">Reference proteome</keyword>
<proteinExistence type="predicted"/>
<evidence type="ECO:0000313" key="1">
    <source>
        <dbReference type="EMBL" id="KAI8431937.1"/>
    </source>
</evidence>
<evidence type="ECO:0000313" key="2">
    <source>
        <dbReference type="Proteomes" id="UP001064048"/>
    </source>
</evidence>
<dbReference type="Proteomes" id="UP001064048">
    <property type="component" value="Chromosome 7"/>
</dbReference>
<comment type="caution">
    <text evidence="1">The sequence shown here is derived from an EMBL/GenBank/DDBJ whole genome shotgun (WGS) entry which is preliminary data.</text>
</comment>
<name>A0ACC0K6A7_CHOFU</name>
<dbReference type="EMBL" id="CM046107">
    <property type="protein sequence ID" value="KAI8431937.1"/>
    <property type="molecule type" value="Genomic_DNA"/>
</dbReference>
<organism evidence="1 2">
    <name type="scientific">Choristoneura fumiferana</name>
    <name type="common">Spruce budworm moth</name>
    <name type="synonym">Archips fumiferana</name>
    <dbReference type="NCBI Taxonomy" id="7141"/>
    <lineage>
        <taxon>Eukaryota</taxon>
        <taxon>Metazoa</taxon>
        <taxon>Ecdysozoa</taxon>
        <taxon>Arthropoda</taxon>
        <taxon>Hexapoda</taxon>
        <taxon>Insecta</taxon>
        <taxon>Pterygota</taxon>
        <taxon>Neoptera</taxon>
        <taxon>Endopterygota</taxon>
        <taxon>Lepidoptera</taxon>
        <taxon>Glossata</taxon>
        <taxon>Ditrysia</taxon>
        <taxon>Tortricoidea</taxon>
        <taxon>Tortricidae</taxon>
        <taxon>Tortricinae</taxon>
        <taxon>Choristoneura</taxon>
    </lineage>
</organism>
<protein>
    <submittedName>
        <fullName evidence="1">Uncharacterized protein</fullName>
    </submittedName>
</protein>
<sequence>MPRKRKSNLSHSSQKARAMKIARQQETSPHAEQRRIEQAERQANARVAETLAQANARRQQNSDRIASQRANVTLEEAASRRQQHAELMASQRASETPEEAASRRQQHAQLVASQRASETPEEAGSRRRQHAQLMASQRASETPEEAASRRQQHAELMASLRASETPEETAFRRQQHAQLMASQRASETPEETAFRRQQHAQLMASQRASETPEEIAFRRQQHAQLMASQRASETPEETAFRRQQHAQLMSSQRASETVEEANVRRLAVAQRQAERREIFARNNWGAFKKCAFDYDPTLDYRNHRLIKMDRMYNACRFCAALKWKEETVGMCCSGGKVAISTLEEPVEPLKELFSGETDESKRFLNCIKKYNSCFHMTSFGADRILAMPGFSPTFTVQGQVHHKIGSLLPPANGPAQFLQVYFMGDAEAETDRRCRIIQGLERATVLKIQKVLHDHNVLVHEFKIALENMPDENCKVVIHADRVPSGQHARRYNAPAVAEIAAVVAGADLTAPRDIVLRKHNDSLARIADTHRFYDALQYPILFWKGQEGYHFSIPQTNPATGRPNPNKKVSCMDFYAFHLMVREHDFNLPLRCRVLLSQFLVDMYVKMESERLRFIALNQSKLRAENYIHLQDAIGNDGNVNSNDLGQMVILPSSVVNSPRYLHAYTQDAFSYVQKYGRPDLFLTFTCNPAWTEIKEELMDGQRPTDRHDIIARVFKIKVEKLVALLTKGHVFGESQCFMYSIEWQKRGLPHVHLLLWLKEKLRPNQIDAVISAELPDPNVDKPLYDTVTKSMIHGPCGVLNPASPCMKDRKCSKKYPRALLKETQTNDNGYPLYRRRGPEDGGRTVTITVRGTAQEVVVDNSWVVPYSPLLSKMFNAHINMEFCNSVQAIKYICKYINKGSDQAIFSVQQQGNPNIAPRDEVQIFRAGRYVSSNEAAWRILGLPLHERHPTVTHLAVHLPNGERVYFTEANLRDRVATPPTTTLTAFFSLAEVPKYYTWNASQKKWKRRVQGISVEGWHGVKASDALGRMYTVHVTQFECYCVRLLLTRVRGPVSFQALKTVNGQEKATFREACETIGLLEDDGHWDSTMEDAVLCRSAARLRELFAIILSNCGLSNPLQLWDKYKTALSEDIAHRYQGTSQAHDSIYLNEALKIIETKVFSMTGKRLTDFNMPTPQRREELSTDLIRELSYDTTVLGIEVNQTEPQLLPEQREIYNKILSRVESGEGGFYFLDAPGGTGKTFLLNLLLAQLRKDRNVALAVASSGIAATLLSGGRTAHSVFKLPLNLASEETPICNISKSSGRGALLQQCKLIVWDECTMSHKRAIEALDRSLQDIRSNRMLMGGVVVLLAGDFRQTLPVIERGTAADEINACLKASPMWAKVEKLHLTTNMRVQLYNDQESGLFAENLLKIGEGRMAIDTEGLIKFESHFCNVVSSEDNLIKEVFPNLQQNLGNEEWLCERAILAPKNESVGNINKKVIDKVSGEVTTYTSIDTVMASDDATTYPVEFLNSLELSGVPSHKLELKVGVPVILMRNLDAPRLCNGTRLRITELKRHIVQATIITGGAKGETVLIPRIPIIPTSLPFQFKRLQFPLKVAFSITINKSQGQTLKVAGIHLGTPCFSHGQLYVGCSRVSRARNLYIYAEDNKSRNVVYRHVLQ</sequence>
<accession>A0ACC0K6A7</accession>